<reference evidence="9" key="1">
    <citation type="submission" date="2019-08" db="EMBL/GenBank/DDBJ databases">
        <authorList>
            <person name="Kucharzyk K."/>
            <person name="Murdoch R.W."/>
            <person name="Higgins S."/>
            <person name="Loffler F."/>
        </authorList>
    </citation>
    <scope>NUCLEOTIDE SEQUENCE</scope>
</reference>
<dbReference type="InterPro" id="IPR041663">
    <property type="entry name" value="DisA/LigA_HHH"/>
</dbReference>
<dbReference type="PROSITE" id="PS50172">
    <property type="entry name" value="BRCT"/>
    <property type="match status" value="1"/>
</dbReference>
<dbReference type="SUPFAM" id="SSF52113">
    <property type="entry name" value="BRCT domain"/>
    <property type="match status" value="1"/>
</dbReference>
<dbReference type="SMART" id="SM00292">
    <property type="entry name" value="BRCT"/>
    <property type="match status" value="1"/>
</dbReference>
<evidence type="ECO:0000256" key="1">
    <source>
        <dbReference type="ARBA" id="ARBA00022598"/>
    </source>
</evidence>
<dbReference type="Pfam" id="PF12826">
    <property type="entry name" value="HHH_2"/>
    <property type="match status" value="1"/>
</dbReference>
<dbReference type="CDD" id="cd17748">
    <property type="entry name" value="BRCT_DNA_ligase_like"/>
    <property type="match status" value="1"/>
</dbReference>
<dbReference type="InterPro" id="IPR001357">
    <property type="entry name" value="BRCT_dom"/>
</dbReference>
<dbReference type="InterPro" id="IPR036420">
    <property type="entry name" value="BRCT_dom_sf"/>
</dbReference>
<feature type="domain" description="BRCT" evidence="8">
    <location>
        <begin position="103"/>
        <end position="179"/>
    </location>
</feature>
<keyword evidence="7" id="KW-0234">DNA repair</keyword>
<dbReference type="Pfam" id="PF00533">
    <property type="entry name" value="BRCT"/>
    <property type="match status" value="1"/>
</dbReference>
<evidence type="ECO:0000256" key="3">
    <source>
        <dbReference type="ARBA" id="ARBA00022723"/>
    </source>
</evidence>
<evidence type="ECO:0000256" key="7">
    <source>
        <dbReference type="ARBA" id="ARBA00023204"/>
    </source>
</evidence>
<dbReference type="GO" id="GO:0003911">
    <property type="term" value="F:DNA ligase (NAD+) activity"/>
    <property type="evidence" value="ECO:0007669"/>
    <property type="project" value="UniProtKB-EC"/>
</dbReference>
<dbReference type="GO" id="GO:0046872">
    <property type="term" value="F:metal ion binding"/>
    <property type="evidence" value="ECO:0007669"/>
    <property type="project" value="UniProtKB-KW"/>
</dbReference>
<comment type="caution">
    <text evidence="9">The sequence shown here is derived from an EMBL/GenBank/DDBJ whole genome shotgun (WGS) entry which is preliminary data.</text>
</comment>
<keyword evidence="5" id="KW-0862">Zinc</keyword>
<keyword evidence="2" id="KW-0235">DNA replication</keyword>
<dbReference type="AlphaFoldDB" id="A0A645DTW3"/>
<protein>
    <submittedName>
        <fullName evidence="9">DNA ligase</fullName>
        <ecNumber evidence="9">6.5.1.2</ecNumber>
    </submittedName>
</protein>
<keyword evidence="1 9" id="KW-0436">Ligase</keyword>
<evidence type="ECO:0000256" key="2">
    <source>
        <dbReference type="ARBA" id="ARBA00022705"/>
    </source>
</evidence>
<evidence type="ECO:0000313" key="9">
    <source>
        <dbReference type="EMBL" id="MPM92776.1"/>
    </source>
</evidence>
<dbReference type="FunFam" id="1.10.150.20:FF:000006">
    <property type="entry name" value="DNA ligase"/>
    <property type="match status" value="1"/>
</dbReference>
<dbReference type="EMBL" id="VSSQ01039671">
    <property type="protein sequence ID" value="MPM92776.1"/>
    <property type="molecule type" value="Genomic_DNA"/>
</dbReference>
<organism evidence="9">
    <name type="scientific">bioreactor metagenome</name>
    <dbReference type="NCBI Taxonomy" id="1076179"/>
    <lineage>
        <taxon>unclassified sequences</taxon>
        <taxon>metagenomes</taxon>
        <taxon>ecological metagenomes</taxon>
    </lineage>
</organism>
<sequence>MDKKADSLVEAIRSSRECQLDAFLFAIGIPNIGRTTAREIAARFGSLSRVREASREELSEIDGVGEVLAGSIEDFFRDPQNTRLIDSLLALGVRPQEARDDGEGKDTFKGQTLVVTGTLQSMGRDEAEETIRRHGGMVSSSVSRKTAYLVCGEKAGSKLAKAQQLGIQVLDEEAFLDKIGYETNKK</sequence>
<keyword evidence="6" id="KW-0520">NAD</keyword>
<dbReference type="GO" id="GO:0006260">
    <property type="term" value="P:DNA replication"/>
    <property type="evidence" value="ECO:0007669"/>
    <property type="project" value="UniProtKB-KW"/>
</dbReference>
<dbReference type="EC" id="6.5.1.2" evidence="9"/>
<dbReference type="InterPro" id="IPR010994">
    <property type="entry name" value="RuvA_2-like"/>
</dbReference>
<keyword evidence="3" id="KW-0479">Metal-binding</keyword>
<evidence type="ECO:0000259" key="8">
    <source>
        <dbReference type="PROSITE" id="PS50172"/>
    </source>
</evidence>
<proteinExistence type="predicted"/>
<keyword evidence="4" id="KW-0227">DNA damage</keyword>
<dbReference type="GO" id="GO:0006281">
    <property type="term" value="P:DNA repair"/>
    <property type="evidence" value="ECO:0007669"/>
    <property type="project" value="UniProtKB-KW"/>
</dbReference>
<gene>
    <name evidence="9" type="primary">ligA_48</name>
    <name evidence="9" type="ORF">SDC9_139912</name>
</gene>
<dbReference type="SUPFAM" id="SSF47781">
    <property type="entry name" value="RuvA domain 2-like"/>
    <property type="match status" value="1"/>
</dbReference>
<evidence type="ECO:0000256" key="4">
    <source>
        <dbReference type="ARBA" id="ARBA00022763"/>
    </source>
</evidence>
<evidence type="ECO:0000256" key="5">
    <source>
        <dbReference type="ARBA" id="ARBA00022833"/>
    </source>
</evidence>
<dbReference type="Gene3D" id="3.40.50.10190">
    <property type="entry name" value="BRCT domain"/>
    <property type="match status" value="1"/>
</dbReference>
<evidence type="ECO:0000256" key="6">
    <source>
        <dbReference type="ARBA" id="ARBA00023027"/>
    </source>
</evidence>
<name>A0A645DTW3_9ZZZZ</name>
<dbReference type="Gene3D" id="1.10.150.20">
    <property type="entry name" value="5' to 3' exonuclease, C-terminal subdomain"/>
    <property type="match status" value="1"/>
</dbReference>
<accession>A0A645DTW3</accession>